<comment type="pathway">
    <text evidence="1">Amino-acid biosynthesis; L-tyrosine biosynthesis; (4-hydroxyphenyl)pyruvate from prephenate (NAD(+) route): step 1/1.</text>
</comment>
<dbReference type="Pfam" id="PF02153">
    <property type="entry name" value="PDH_N"/>
    <property type="match status" value="1"/>
</dbReference>
<comment type="similarity">
    <text evidence="2">Belongs to the prephenate/arogenate dehydrogenase family.</text>
</comment>
<dbReference type="InterPro" id="IPR050812">
    <property type="entry name" value="Preph/Arog_dehydrog"/>
</dbReference>
<dbReference type="NCBIfam" id="NF005111">
    <property type="entry name" value="PRK06545.2-3"/>
    <property type="match status" value="1"/>
</dbReference>
<dbReference type="Gene3D" id="1.10.3660.10">
    <property type="entry name" value="6-phosphogluconate dehydrogenase C-terminal like domain"/>
    <property type="match status" value="1"/>
</dbReference>
<gene>
    <name evidence="12" type="ORF">JGS22_019685</name>
</gene>
<dbReference type="AlphaFoldDB" id="A0A949JP65"/>
<dbReference type="InterPro" id="IPR036291">
    <property type="entry name" value="NAD(P)-bd_dom_sf"/>
</dbReference>
<dbReference type="GO" id="GO:0004665">
    <property type="term" value="F:prephenate dehydrogenase (NADP+) activity"/>
    <property type="evidence" value="ECO:0007669"/>
    <property type="project" value="InterPro"/>
</dbReference>
<evidence type="ECO:0000313" key="13">
    <source>
        <dbReference type="Proteomes" id="UP000694501"/>
    </source>
</evidence>
<evidence type="ECO:0000256" key="5">
    <source>
        <dbReference type="ARBA" id="ARBA00022498"/>
    </source>
</evidence>
<keyword evidence="8" id="KW-0057">Aromatic amino acid biosynthesis</keyword>
<dbReference type="EMBL" id="JAELVF020000001">
    <property type="protein sequence ID" value="MBU7599784.1"/>
    <property type="molecule type" value="Genomic_DNA"/>
</dbReference>
<evidence type="ECO:0000313" key="12">
    <source>
        <dbReference type="EMBL" id="MBU7599784.1"/>
    </source>
</evidence>
<protein>
    <recommendedName>
        <fullName evidence="4">Prephenate dehydrogenase</fullName>
        <ecNumber evidence="3">1.3.1.12</ecNumber>
    </recommendedName>
</protein>
<evidence type="ECO:0000256" key="9">
    <source>
        <dbReference type="ARBA" id="ARBA00049260"/>
    </source>
</evidence>
<dbReference type="InterPro" id="IPR045865">
    <property type="entry name" value="ACT-like_dom_sf"/>
</dbReference>
<keyword evidence="8" id="KW-0028">Amino-acid biosynthesis</keyword>
<evidence type="ECO:0000256" key="2">
    <source>
        <dbReference type="ARBA" id="ARBA00007964"/>
    </source>
</evidence>
<evidence type="ECO:0000259" key="10">
    <source>
        <dbReference type="PROSITE" id="PS51176"/>
    </source>
</evidence>
<dbReference type="GO" id="GO:0006571">
    <property type="term" value="P:tyrosine biosynthetic process"/>
    <property type="evidence" value="ECO:0007669"/>
    <property type="project" value="UniProtKB-KW"/>
</dbReference>
<dbReference type="SUPFAM" id="SSF55021">
    <property type="entry name" value="ACT-like"/>
    <property type="match status" value="1"/>
</dbReference>
<dbReference type="PROSITE" id="PS51671">
    <property type="entry name" value="ACT"/>
    <property type="match status" value="1"/>
</dbReference>
<feature type="domain" description="Prephenate/arogenate dehydrogenase" evidence="10">
    <location>
        <begin position="2"/>
        <end position="289"/>
    </location>
</feature>
<dbReference type="Pfam" id="PF20463">
    <property type="entry name" value="PDH_C"/>
    <property type="match status" value="1"/>
</dbReference>
<accession>A0A949JP65</accession>
<keyword evidence="7" id="KW-0520">NAD</keyword>
<keyword evidence="13" id="KW-1185">Reference proteome</keyword>
<keyword evidence="6 12" id="KW-0560">Oxidoreductase</keyword>
<evidence type="ECO:0000256" key="7">
    <source>
        <dbReference type="ARBA" id="ARBA00023027"/>
    </source>
</evidence>
<dbReference type="SUPFAM" id="SSF51735">
    <property type="entry name" value="NAD(P)-binding Rossmann-fold domains"/>
    <property type="match status" value="1"/>
</dbReference>
<dbReference type="SUPFAM" id="SSF48179">
    <property type="entry name" value="6-phosphogluconate dehydrogenase C-terminal domain-like"/>
    <property type="match status" value="1"/>
</dbReference>
<feature type="domain" description="ACT" evidence="11">
    <location>
        <begin position="294"/>
        <end position="362"/>
    </location>
</feature>
<dbReference type="InterPro" id="IPR046825">
    <property type="entry name" value="PDH_C"/>
</dbReference>
<organism evidence="12 13">
    <name type="scientific">Streptomyces tardus</name>
    <dbReference type="NCBI Taxonomy" id="2780544"/>
    <lineage>
        <taxon>Bacteria</taxon>
        <taxon>Bacillati</taxon>
        <taxon>Actinomycetota</taxon>
        <taxon>Actinomycetes</taxon>
        <taxon>Kitasatosporales</taxon>
        <taxon>Streptomycetaceae</taxon>
        <taxon>Streptomyces</taxon>
    </lineage>
</organism>
<dbReference type="Gene3D" id="3.40.50.720">
    <property type="entry name" value="NAD(P)-binding Rossmann-like Domain"/>
    <property type="match status" value="1"/>
</dbReference>
<proteinExistence type="inferred from homology"/>
<dbReference type="GO" id="GO:0070403">
    <property type="term" value="F:NAD+ binding"/>
    <property type="evidence" value="ECO:0007669"/>
    <property type="project" value="InterPro"/>
</dbReference>
<evidence type="ECO:0000259" key="11">
    <source>
        <dbReference type="PROSITE" id="PS51671"/>
    </source>
</evidence>
<comment type="catalytic activity">
    <reaction evidence="9">
        <text>prephenate + NAD(+) = 3-(4-hydroxyphenyl)pyruvate + CO2 + NADH</text>
        <dbReference type="Rhea" id="RHEA:13869"/>
        <dbReference type="ChEBI" id="CHEBI:16526"/>
        <dbReference type="ChEBI" id="CHEBI:29934"/>
        <dbReference type="ChEBI" id="CHEBI:36242"/>
        <dbReference type="ChEBI" id="CHEBI:57540"/>
        <dbReference type="ChEBI" id="CHEBI:57945"/>
        <dbReference type="EC" id="1.3.1.12"/>
    </reaction>
</comment>
<dbReference type="PANTHER" id="PTHR21363">
    <property type="entry name" value="PREPHENATE DEHYDROGENASE"/>
    <property type="match status" value="1"/>
</dbReference>
<evidence type="ECO:0000256" key="8">
    <source>
        <dbReference type="ARBA" id="ARBA00023141"/>
    </source>
</evidence>
<sequence>MRTALVIGTGLIGTSVGLALSARGVAVRLRDVDPHNASLAASRGAGSDAESQEPVDLAVIAVPPAHIAAAVVAAQQEGVARGYLDVGSVKSGPRGELASLGGDLSTYLGTHPMAGKEKAGPLAASADLFEGRPWVLTPTPATETEVLNLALELISLCRAVPVVMEAEAHDRAVALVSHTPQLLSSLVAARLEAADETAVRLCGQGIRDVTRIAASDPDMWLDILAANPDPVADVLAAVAEDLTETVASLRALASADGVERSEGGAGISDILRRGNSGRARVPGKHGQAPTAYQTVTVLISDEPGELARIFADAGQAGVNIEDVRIEHAAGQQAGHVQLMVEPRSAASLAAALRARGWAIRAR</sequence>
<evidence type="ECO:0000256" key="1">
    <source>
        <dbReference type="ARBA" id="ARBA00005067"/>
    </source>
</evidence>
<dbReference type="InterPro" id="IPR008927">
    <property type="entry name" value="6-PGluconate_DH-like_C_sf"/>
</dbReference>
<dbReference type="EC" id="1.3.1.12" evidence="3"/>
<name>A0A949JP65_9ACTN</name>
<dbReference type="RefSeq" id="WP_211041598.1">
    <property type="nucleotide sequence ID" value="NZ_JAELVF020000001.1"/>
</dbReference>
<dbReference type="InterPro" id="IPR003099">
    <property type="entry name" value="Prephen_DH"/>
</dbReference>
<dbReference type="PROSITE" id="PS51176">
    <property type="entry name" value="PDH_ADH"/>
    <property type="match status" value="1"/>
</dbReference>
<comment type="caution">
    <text evidence="12">The sequence shown here is derived from an EMBL/GenBank/DDBJ whole genome shotgun (WGS) entry which is preliminary data.</text>
</comment>
<evidence type="ECO:0000256" key="3">
    <source>
        <dbReference type="ARBA" id="ARBA00012068"/>
    </source>
</evidence>
<dbReference type="InterPro" id="IPR046826">
    <property type="entry name" value="PDH_N"/>
</dbReference>
<evidence type="ECO:0000256" key="4">
    <source>
        <dbReference type="ARBA" id="ARBA00016891"/>
    </source>
</evidence>
<reference evidence="12" key="1">
    <citation type="submission" date="2021-06" db="EMBL/GenBank/DDBJ databases">
        <title>Sequencing of actinobacteria type strains.</title>
        <authorList>
            <person name="Nguyen G.-S."/>
            <person name="Wentzel A."/>
        </authorList>
    </citation>
    <scope>NUCLEOTIDE SEQUENCE</scope>
    <source>
        <strain evidence="12">P38-E01</strain>
    </source>
</reference>
<evidence type="ECO:0000256" key="6">
    <source>
        <dbReference type="ARBA" id="ARBA00023002"/>
    </source>
</evidence>
<dbReference type="InterPro" id="IPR002912">
    <property type="entry name" value="ACT_dom"/>
</dbReference>
<dbReference type="PANTHER" id="PTHR21363:SF0">
    <property type="entry name" value="PREPHENATE DEHYDROGENASE [NADP(+)]"/>
    <property type="match status" value="1"/>
</dbReference>
<dbReference type="GO" id="GO:0008977">
    <property type="term" value="F:prephenate dehydrogenase (NAD+) activity"/>
    <property type="evidence" value="ECO:0007669"/>
    <property type="project" value="UniProtKB-EC"/>
</dbReference>
<keyword evidence="5" id="KW-0827">Tyrosine biosynthesis</keyword>
<dbReference type="NCBIfam" id="NF005112">
    <property type="entry name" value="PRK06545.2-4"/>
    <property type="match status" value="1"/>
</dbReference>
<dbReference type="NCBIfam" id="NF005109">
    <property type="entry name" value="PRK06545.2-1"/>
    <property type="match status" value="1"/>
</dbReference>
<dbReference type="Proteomes" id="UP000694501">
    <property type="component" value="Unassembled WGS sequence"/>
</dbReference>